<dbReference type="RefSeq" id="WP_014780854.1">
    <property type="nucleotide sequence ID" value="NC_018013.1"/>
</dbReference>
<reference evidence="2 3" key="1">
    <citation type="submission" date="2012-06" db="EMBL/GenBank/DDBJ databases">
        <title>The complete genome of Aequorivita sublithincola DSM 14238.</title>
        <authorList>
            <consortium name="US DOE Joint Genome Institute (JGI-PGF)"/>
            <person name="Lucas S."/>
            <person name="Copeland A."/>
            <person name="Lapidus A."/>
            <person name="Goodwin L."/>
            <person name="Pitluck S."/>
            <person name="Peters L."/>
            <person name="Munk A.C.C."/>
            <person name="Kyrpides N."/>
            <person name="Mavromatis K."/>
            <person name="Pagani I."/>
            <person name="Ivanova N."/>
            <person name="Ovchinnikova G."/>
            <person name="Zeytun A."/>
            <person name="Detter J.C."/>
            <person name="Han C."/>
            <person name="Land M."/>
            <person name="Hauser L."/>
            <person name="Markowitz V."/>
            <person name="Cheng J.-F."/>
            <person name="Hugenholtz P."/>
            <person name="Woyke T."/>
            <person name="Wu D."/>
            <person name="Tindall B."/>
            <person name="Faehnrich R."/>
            <person name="Brambilla E."/>
            <person name="Klenk H.-P."/>
            <person name="Eisen J.A."/>
        </authorList>
    </citation>
    <scope>NUCLEOTIDE SEQUENCE [LARGE SCALE GENOMIC DNA]</scope>
    <source>
        <strain evidence="3">DSM 14238 / LMG 21431 / ACAM 643 / 9-3</strain>
    </source>
</reference>
<dbReference type="STRING" id="746697.Aeqsu_0064"/>
<keyword evidence="1" id="KW-0732">Signal</keyword>
<sequence>MKKTKFILALILLNAIFISCSSDDDSNPDPDPPSGKLVKSEIISNDLKVEYTYNADNLLATFNGTRPNLTFTSDFIYDSEKRLTKWSFEETGTSPYSGVSTFTYNADGRLSSYSNDVNDIAITYDGNTVNASGIFGGNTPSELQMELNGAGQVTKFIESYQYTIFGYDANGNMVSAKSFDNNANPLAEFTITYDSKINPFYGQFESVYIERFLEFFEDFDGIYVSGFEGYSFPYFKNNITSINEVGGDSLNYIYTYDDGGYPTVVNEDDMGDTTTYIISYY</sequence>
<evidence type="ECO:0008006" key="4">
    <source>
        <dbReference type="Google" id="ProtNLM"/>
    </source>
</evidence>
<dbReference type="AlphaFoldDB" id="I3YRH8"/>
<feature type="chain" id="PRO_5003683456" description="DUF4595 domain-containing protein" evidence="1">
    <location>
        <begin position="22"/>
        <end position="281"/>
    </location>
</feature>
<gene>
    <name evidence="2" type="ordered locus">Aeqsu_0064</name>
</gene>
<dbReference type="Proteomes" id="UP000006049">
    <property type="component" value="Chromosome"/>
</dbReference>
<feature type="signal peptide" evidence="1">
    <location>
        <begin position="1"/>
        <end position="21"/>
    </location>
</feature>
<dbReference type="EMBL" id="CP003280">
    <property type="protein sequence ID" value="AFL79596.1"/>
    <property type="molecule type" value="Genomic_DNA"/>
</dbReference>
<keyword evidence="3" id="KW-1185">Reference proteome</keyword>
<dbReference type="OrthoDB" id="1442531at2"/>
<accession>I3YRH8</accession>
<proteinExistence type="predicted"/>
<dbReference type="KEGG" id="asl:Aeqsu_0064"/>
<dbReference type="PROSITE" id="PS51257">
    <property type="entry name" value="PROKAR_LIPOPROTEIN"/>
    <property type="match status" value="1"/>
</dbReference>
<evidence type="ECO:0000313" key="2">
    <source>
        <dbReference type="EMBL" id="AFL79596.1"/>
    </source>
</evidence>
<name>I3YRH8_AEQSU</name>
<evidence type="ECO:0000256" key="1">
    <source>
        <dbReference type="SAM" id="SignalP"/>
    </source>
</evidence>
<dbReference type="HOGENOM" id="CLU_1040886_0_0_10"/>
<protein>
    <recommendedName>
        <fullName evidence="4">DUF4595 domain-containing protein</fullName>
    </recommendedName>
</protein>
<dbReference type="eggNOG" id="COG3209">
    <property type="taxonomic scope" value="Bacteria"/>
</dbReference>
<dbReference type="Gene3D" id="2.180.10.10">
    <property type="entry name" value="RHS repeat-associated core"/>
    <property type="match status" value="1"/>
</dbReference>
<organism evidence="2 3">
    <name type="scientific">Aequorivita sublithincola (strain DSM 14238 / LMG 21431 / ACAM 643 / 9-3)</name>
    <dbReference type="NCBI Taxonomy" id="746697"/>
    <lineage>
        <taxon>Bacteria</taxon>
        <taxon>Pseudomonadati</taxon>
        <taxon>Bacteroidota</taxon>
        <taxon>Flavobacteriia</taxon>
        <taxon>Flavobacteriales</taxon>
        <taxon>Flavobacteriaceae</taxon>
        <taxon>Aequorivita</taxon>
    </lineage>
</organism>
<evidence type="ECO:0000313" key="3">
    <source>
        <dbReference type="Proteomes" id="UP000006049"/>
    </source>
</evidence>